<name>A0A4R2HP97_9ACTN</name>
<evidence type="ECO:0000313" key="1">
    <source>
        <dbReference type="EMBL" id="TCO33051.1"/>
    </source>
</evidence>
<organism evidence="1 2">
    <name type="scientific">Kribbella steppae</name>
    <dbReference type="NCBI Taxonomy" id="2512223"/>
    <lineage>
        <taxon>Bacteria</taxon>
        <taxon>Bacillati</taxon>
        <taxon>Actinomycetota</taxon>
        <taxon>Actinomycetes</taxon>
        <taxon>Propionibacteriales</taxon>
        <taxon>Kribbellaceae</taxon>
        <taxon>Kribbella</taxon>
    </lineage>
</organism>
<evidence type="ECO:0000313" key="2">
    <source>
        <dbReference type="Proteomes" id="UP000294508"/>
    </source>
</evidence>
<keyword evidence="2" id="KW-1185">Reference proteome</keyword>
<accession>A0A4R2HP97</accession>
<dbReference type="RefSeq" id="WP_199238090.1">
    <property type="nucleotide sequence ID" value="NZ_SLWN01000003.1"/>
</dbReference>
<proteinExistence type="predicted"/>
<reference evidence="1 2" key="1">
    <citation type="journal article" date="2015" name="Stand. Genomic Sci.">
        <title>Genomic Encyclopedia of Bacterial and Archaeal Type Strains, Phase III: the genomes of soil and plant-associated and newly described type strains.</title>
        <authorList>
            <person name="Whitman W.B."/>
            <person name="Woyke T."/>
            <person name="Klenk H.P."/>
            <person name="Zhou Y."/>
            <person name="Lilburn T.G."/>
            <person name="Beck B.J."/>
            <person name="De Vos P."/>
            <person name="Vandamme P."/>
            <person name="Eisen J.A."/>
            <person name="Garrity G."/>
            <person name="Hugenholtz P."/>
            <person name="Kyrpides N.C."/>
        </authorList>
    </citation>
    <scope>NUCLEOTIDE SEQUENCE [LARGE SCALE GENOMIC DNA]</scope>
    <source>
        <strain evidence="1 2">VKM Ac-2572</strain>
    </source>
</reference>
<sequence length="422" mass="45726">MLSDAELLLGLGRHLSAYEVSPSHAALDSLQFAGQVYELAWRLRNSQVSTGNRIEAIAIEARVGTRQLHRDVLPTMEQLGWVECRRDAENRLVSVEALIPPNEVLIADASRLLDILLVSSVQRAALELIRATSRQPLPVEAAIQAAIQWGEEAATAALGHLEAVNLVRRIEHEVDRPVVFNPNIWTNDQQAATAALRAQDARASMEVGALLEEIAVAPGIPEKHVTSTEQRWIDFAVSQGLVERSIVQTSDGSEERFLFSPHLKRDAFGTALTDPSGHVRQLVGSMIYASTFASWKLHSPGGFLYTLIRDGEAGNVSNIGTDYPMLETAGTIQVVPGGRSGTFRMVLLQSDIAESALSIIDSRGSTNRGDAGSLQNLGDQRSYSHVERERAKMASVADTDDREAARLIAALRDVASGGAFGV</sequence>
<gene>
    <name evidence="1" type="ORF">EV652_10350</name>
</gene>
<protein>
    <submittedName>
        <fullName evidence="1">Uncharacterized protein</fullName>
    </submittedName>
</protein>
<dbReference type="EMBL" id="SLWN01000003">
    <property type="protein sequence ID" value="TCO33051.1"/>
    <property type="molecule type" value="Genomic_DNA"/>
</dbReference>
<dbReference type="Proteomes" id="UP000294508">
    <property type="component" value="Unassembled WGS sequence"/>
</dbReference>
<comment type="caution">
    <text evidence="1">The sequence shown here is derived from an EMBL/GenBank/DDBJ whole genome shotgun (WGS) entry which is preliminary data.</text>
</comment>
<dbReference type="AlphaFoldDB" id="A0A4R2HP97"/>